<evidence type="ECO:0000313" key="1">
    <source>
        <dbReference type="EMBL" id="TDE14841.1"/>
    </source>
</evidence>
<reference evidence="1 2" key="1">
    <citation type="submission" date="2019-03" db="EMBL/GenBank/DDBJ databases">
        <title>Dyadobacter AR-3-6 sp. nov., isolated from arctic soil.</title>
        <authorList>
            <person name="Chaudhary D.K."/>
        </authorList>
    </citation>
    <scope>NUCLEOTIDE SEQUENCE [LARGE SCALE GENOMIC DNA]</scope>
    <source>
        <strain evidence="1 2">AR-3-6</strain>
    </source>
</reference>
<accession>A0A4R5DS02</accession>
<dbReference type="Gene3D" id="3.90.550.10">
    <property type="entry name" value="Spore Coat Polysaccharide Biosynthesis Protein SpsA, Chain A"/>
    <property type="match status" value="1"/>
</dbReference>
<dbReference type="AlphaFoldDB" id="A0A4R5DS02"/>
<gene>
    <name evidence="1" type="ORF">E0F88_16815</name>
</gene>
<sequence>MINFCTLFNSTYLTRGLAMYDSLEKKCADFHLYIIAFDQCCYDTLSDLQLKRATVISLDAFEDKELLAVKPTRTPTEYCWTCTPASLDYCIKRFDLESCTYIDADLLFFSDPEVLIEEMADSSVLITEHRYTPQYDQTELSGKYCVQFVCIKNDSRGQKVLQWWKQACLDWCYNRAEDNKFGDQKYLDDWCTRFEGVHELQHLGGGVAPWNMQQYRFEKHSGHLIGTQISTGINFDVVFFHFHNFRCFKTNVFIPAGPYQLNENLLTLIYGSYINSLQKINSLLRQKSPIQIGVYQEALTVKKVFYSPKRVFLLYMKGSFRNYYHQSYFAKRQYGLSNQS</sequence>
<evidence type="ECO:0000313" key="2">
    <source>
        <dbReference type="Proteomes" id="UP000294850"/>
    </source>
</evidence>
<keyword evidence="1" id="KW-0808">Transferase</keyword>
<dbReference type="Proteomes" id="UP000294850">
    <property type="component" value="Unassembled WGS sequence"/>
</dbReference>
<dbReference type="SUPFAM" id="SSF53448">
    <property type="entry name" value="Nucleotide-diphospho-sugar transferases"/>
    <property type="match status" value="1"/>
</dbReference>
<protein>
    <submittedName>
        <fullName evidence="1">Glycosyl transferase</fullName>
    </submittedName>
</protein>
<comment type="caution">
    <text evidence="1">The sequence shown here is derived from an EMBL/GenBank/DDBJ whole genome shotgun (WGS) entry which is preliminary data.</text>
</comment>
<proteinExistence type="predicted"/>
<dbReference type="InterPro" id="IPR029044">
    <property type="entry name" value="Nucleotide-diphossugar_trans"/>
</dbReference>
<name>A0A4R5DS02_9BACT</name>
<dbReference type="GO" id="GO:0016740">
    <property type="term" value="F:transferase activity"/>
    <property type="evidence" value="ECO:0007669"/>
    <property type="project" value="UniProtKB-KW"/>
</dbReference>
<organism evidence="1 2">
    <name type="scientific">Dyadobacter psychrotolerans</name>
    <dbReference type="NCBI Taxonomy" id="2541721"/>
    <lineage>
        <taxon>Bacteria</taxon>
        <taxon>Pseudomonadati</taxon>
        <taxon>Bacteroidota</taxon>
        <taxon>Cytophagia</taxon>
        <taxon>Cytophagales</taxon>
        <taxon>Spirosomataceae</taxon>
        <taxon>Dyadobacter</taxon>
    </lineage>
</organism>
<dbReference type="OrthoDB" id="186344at2"/>
<dbReference type="RefSeq" id="WP_131959425.1">
    <property type="nucleotide sequence ID" value="NZ_SMFL01000005.1"/>
</dbReference>
<keyword evidence="2" id="KW-1185">Reference proteome</keyword>
<dbReference type="EMBL" id="SMFL01000005">
    <property type="protein sequence ID" value="TDE14841.1"/>
    <property type="molecule type" value="Genomic_DNA"/>
</dbReference>